<comment type="caution">
    <text evidence="3">The sequence shown here is derived from an EMBL/GenBank/DDBJ whole genome shotgun (WGS) entry which is preliminary data.</text>
</comment>
<dbReference type="Pfam" id="PF00702">
    <property type="entry name" value="Hydrolase"/>
    <property type="match status" value="1"/>
</dbReference>
<dbReference type="InterPro" id="IPR006439">
    <property type="entry name" value="HAD-SF_hydro_IA"/>
</dbReference>
<dbReference type="NCBIfam" id="TIGR01549">
    <property type="entry name" value="HAD-SF-IA-v1"/>
    <property type="match status" value="1"/>
</dbReference>
<dbReference type="RefSeq" id="WP_092449520.1">
    <property type="nucleotide sequence ID" value="NZ_BKAC01000006.1"/>
</dbReference>
<evidence type="ECO:0000313" key="2">
    <source>
        <dbReference type="EMBL" id="SFH51938.1"/>
    </source>
</evidence>
<dbReference type="Gene3D" id="3.40.50.1000">
    <property type="entry name" value="HAD superfamily/HAD-like"/>
    <property type="match status" value="1"/>
</dbReference>
<evidence type="ECO:0000313" key="5">
    <source>
        <dbReference type="Proteomes" id="UP000297963"/>
    </source>
</evidence>
<reference evidence="3 5" key="2">
    <citation type="submission" date="2019-03" db="EMBL/GenBank/DDBJ databases">
        <title>Genomics of glacier-inhabiting Cryobacterium strains.</title>
        <authorList>
            <person name="Liu Q."/>
            <person name="Xin Y.-H."/>
        </authorList>
    </citation>
    <scope>NUCLEOTIDE SEQUENCE [LARGE SCALE GENOMIC DNA]</scope>
    <source>
        <strain evidence="3 5">Hh34</strain>
    </source>
</reference>
<accession>A0A1I3AP51</accession>
<dbReference type="AlphaFoldDB" id="A0A1I3AP51"/>
<proteinExistence type="predicted"/>
<sequence length="222" mass="24362">MTENTVVTFDLFSALLDSRAGGAAVFGHLAEAAGWSPSGTEIYDTWDALNKTAQRDCRDWVPYVDLAASALARCYERLGIVGRPEHDWSVVLESMSDWPLWPDVAEVLPQLATRYRIGVLSNVDTAVFARTRAARFFEAEHVFTSERLGVYKPNPAIYDRAQQACSALVHVASSARDVRGALESGIPVIRLRRDGHQLDPAGPTPSREAASMADLQTLLADF</sequence>
<dbReference type="SFLD" id="SFLDG01129">
    <property type="entry name" value="C1.5:_HAD__Beta-PGM__Phosphata"/>
    <property type="match status" value="1"/>
</dbReference>
<dbReference type="EMBL" id="SOFE01000004">
    <property type="protein sequence ID" value="TFB88054.1"/>
    <property type="molecule type" value="Genomic_DNA"/>
</dbReference>
<evidence type="ECO:0000313" key="4">
    <source>
        <dbReference type="Proteomes" id="UP000199681"/>
    </source>
</evidence>
<dbReference type="InterPro" id="IPR036412">
    <property type="entry name" value="HAD-like_sf"/>
</dbReference>
<dbReference type="GO" id="GO:0016787">
    <property type="term" value="F:hydrolase activity"/>
    <property type="evidence" value="ECO:0007669"/>
    <property type="project" value="UniProtKB-KW"/>
</dbReference>
<name>A0A1I3AP51_9MICO</name>
<dbReference type="Proteomes" id="UP000297963">
    <property type="component" value="Unassembled WGS sequence"/>
</dbReference>
<organism evidence="3 5">
    <name type="scientific">Cryobacterium levicorallinum</name>
    <dbReference type="NCBI Taxonomy" id="995038"/>
    <lineage>
        <taxon>Bacteria</taxon>
        <taxon>Bacillati</taxon>
        <taxon>Actinomycetota</taxon>
        <taxon>Actinomycetes</taxon>
        <taxon>Micrococcales</taxon>
        <taxon>Microbacteriaceae</taxon>
        <taxon>Cryobacterium</taxon>
    </lineage>
</organism>
<dbReference type="EMBL" id="FOPW01000007">
    <property type="protein sequence ID" value="SFH51938.1"/>
    <property type="molecule type" value="Genomic_DNA"/>
</dbReference>
<dbReference type="SFLD" id="SFLDS00003">
    <property type="entry name" value="Haloacid_Dehalogenase"/>
    <property type="match status" value="1"/>
</dbReference>
<reference evidence="2 4" key="1">
    <citation type="submission" date="2016-10" db="EMBL/GenBank/DDBJ databases">
        <authorList>
            <person name="Varghese N."/>
            <person name="Submissions S."/>
        </authorList>
    </citation>
    <scope>NUCLEOTIDE SEQUENCE [LARGE SCALE GENOMIC DNA]</scope>
    <source>
        <strain evidence="2 4">GMCC 1.11211</strain>
    </source>
</reference>
<dbReference type="Gene3D" id="1.10.150.750">
    <property type="match status" value="1"/>
</dbReference>
<evidence type="ECO:0000313" key="3">
    <source>
        <dbReference type="EMBL" id="TFB88054.1"/>
    </source>
</evidence>
<dbReference type="InterPro" id="IPR051540">
    <property type="entry name" value="S-2-haloacid_dehalogenase"/>
</dbReference>
<dbReference type="PANTHER" id="PTHR43316:SF9">
    <property type="entry name" value="ACID DEHALOGENASE, PUTATIVE (AFU_ORTHOLOGUE AFUA_6G14460)-RELATED"/>
    <property type="match status" value="1"/>
</dbReference>
<keyword evidence="4" id="KW-1185">Reference proteome</keyword>
<dbReference type="PANTHER" id="PTHR43316">
    <property type="entry name" value="HYDROLASE, HALOACID DELAHOGENASE-RELATED"/>
    <property type="match status" value="1"/>
</dbReference>
<dbReference type="SUPFAM" id="SSF56784">
    <property type="entry name" value="HAD-like"/>
    <property type="match status" value="1"/>
</dbReference>
<evidence type="ECO:0000256" key="1">
    <source>
        <dbReference type="ARBA" id="ARBA00022801"/>
    </source>
</evidence>
<protein>
    <submittedName>
        <fullName evidence="2 3">Haloacid dehalogenase</fullName>
    </submittedName>
</protein>
<dbReference type="Proteomes" id="UP000199681">
    <property type="component" value="Unassembled WGS sequence"/>
</dbReference>
<dbReference type="InterPro" id="IPR023214">
    <property type="entry name" value="HAD_sf"/>
</dbReference>
<gene>
    <name evidence="3" type="ORF">E3O11_02980</name>
    <name evidence="2" type="ORF">SAMN05216274_10735</name>
</gene>
<dbReference type="STRING" id="995038.SAMN05216274_10735"/>
<keyword evidence="1" id="KW-0378">Hydrolase</keyword>